<dbReference type="NCBIfam" id="TIGR00328">
    <property type="entry name" value="flhB"/>
    <property type="match status" value="1"/>
</dbReference>
<keyword evidence="16" id="KW-1185">Reference proteome</keyword>
<feature type="region of interest" description="Disordered" evidence="14">
    <location>
        <begin position="1"/>
        <end position="20"/>
    </location>
</feature>
<evidence type="ECO:0000256" key="4">
    <source>
        <dbReference type="ARBA" id="ARBA00022448"/>
    </source>
</evidence>
<keyword evidence="15" id="KW-0966">Cell projection</keyword>
<evidence type="ECO:0000256" key="9">
    <source>
        <dbReference type="ARBA" id="ARBA00022989"/>
    </source>
</evidence>
<keyword evidence="8 13" id="KW-0653">Protein transport</keyword>
<evidence type="ECO:0000256" key="5">
    <source>
        <dbReference type="ARBA" id="ARBA00022475"/>
    </source>
</evidence>
<evidence type="ECO:0000256" key="6">
    <source>
        <dbReference type="ARBA" id="ARBA00022692"/>
    </source>
</evidence>
<keyword evidence="7 13" id="KW-1005">Bacterial flagellum biogenesis</keyword>
<dbReference type="InterPro" id="IPR006136">
    <property type="entry name" value="FlhB"/>
</dbReference>
<evidence type="ECO:0000313" key="16">
    <source>
        <dbReference type="Proteomes" id="UP000279470"/>
    </source>
</evidence>
<dbReference type="InterPro" id="IPR029025">
    <property type="entry name" value="T3SS_substrate_exporter_C"/>
</dbReference>
<evidence type="ECO:0000256" key="10">
    <source>
        <dbReference type="ARBA" id="ARBA00023136"/>
    </source>
</evidence>
<dbReference type="FunFam" id="3.40.1690.10:FF:000001">
    <property type="entry name" value="Flagellar biosynthetic protein FlhB"/>
    <property type="match status" value="1"/>
</dbReference>
<dbReference type="PANTHER" id="PTHR30531">
    <property type="entry name" value="FLAGELLAR BIOSYNTHETIC PROTEIN FLHB"/>
    <property type="match status" value="1"/>
</dbReference>
<evidence type="ECO:0000256" key="1">
    <source>
        <dbReference type="ARBA" id="ARBA00004651"/>
    </source>
</evidence>
<feature type="transmembrane region" description="Helical" evidence="13">
    <location>
        <begin position="149"/>
        <end position="167"/>
    </location>
</feature>
<evidence type="ECO:0000256" key="8">
    <source>
        <dbReference type="ARBA" id="ARBA00022927"/>
    </source>
</evidence>
<dbReference type="Gene3D" id="3.40.1690.10">
    <property type="entry name" value="secretion proteins EscU"/>
    <property type="match status" value="1"/>
</dbReference>
<sequence>MSELQQEDKSQKTEQPTPKKIEDAKKKGNIPLSKEFNSSILFIFIAILIILIIPKISIKYLSNLSYFIEQPNQIILSTATIKHLITQVLITLFFIVSIPLLFCFIAAILGNLLQNAVLFVPEFIKFQLNRISIISGFNKIFSFNSIVELIKGLFKILIISIAIYLTIKSETYKFSILHTLSMLEILDFFNQSLQQIFISVCIIMFFLAAIDLIYQRNKYISNLMMSKEEIKKELKESEGDPQIKSKLKSLRNKKLRERMMSKVPNADVVITNPTHYAVALKYSPDDDSAPVVVAKGLDNIALIIREIAEENNVPIYEDPPLAQTLYKTVEIDEEIPFEHYKAVAKVITEVMKLRGKRFDA</sequence>
<name>A0A429XU13_9RICK</name>
<comment type="subcellular location">
    <subcellularLocation>
        <location evidence="1">Cell membrane</location>
        <topology evidence="1">Multi-pass membrane protein</topology>
    </subcellularLocation>
</comment>
<dbReference type="SUPFAM" id="SSF160544">
    <property type="entry name" value="EscU C-terminal domain-like"/>
    <property type="match status" value="1"/>
</dbReference>
<evidence type="ECO:0000256" key="13">
    <source>
        <dbReference type="RuleBase" id="RU364091"/>
    </source>
</evidence>
<evidence type="ECO:0000256" key="2">
    <source>
        <dbReference type="ARBA" id="ARBA00010690"/>
    </source>
</evidence>
<accession>A0A429XU13</accession>
<dbReference type="GO" id="GO:0009306">
    <property type="term" value="P:protein secretion"/>
    <property type="evidence" value="ECO:0007669"/>
    <property type="project" value="InterPro"/>
</dbReference>
<protein>
    <recommendedName>
        <fullName evidence="3 13">Flagellar biosynthetic protein FlhB</fullName>
    </recommendedName>
</protein>
<dbReference type="RefSeq" id="WP_126044286.1">
    <property type="nucleotide sequence ID" value="NZ_RXFM01000007.1"/>
</dbReference>
<comment type="similarity">
    <text evidence="2 13">Belongs to the type III secretion exporter family.</text>
</comment>
<dbReference type="Pfam" id="PF01312">
    <property type="entry name" value="Bac_export_2"/>
    <property type="match status" value="1"/>
</dbReference>
<keyword evidence="9 13" id="KW-1133">Transmembrane helix</keyword>
<keyword evidence="11 13" id="KW-1006">Bacterial flagellum protein export</keyword>
<evidence type="ECO:0000256" key="3">
    <source>
        <dbReference type="ARBA" id="ARBA00021622"/>
    </source>
</evidence>
<evidence type="ECO:0000256" key="12">
    <source>
        <dbReference type="ARBA" id="ARBA00025078"/>
    </source>
</evidence>
<keyword evidence="10 13" id="KW-0472">Membrane</keyword>
<dbReference type="Proteomes" id="UP000279470">
    <property type="component" value="Unassembled WGS sequence"/>
</dbReference>
<dbReference type="InterPro" id="IPR006135">
    <property type="entry name" value="T3SS_substrate_exporter"/>
</dbReference>
<dbReference type="PRINTS" id="PR00950">
    <property type="entry name" value="TYPE3IMSPROT"/>
</dbReference>
<keyword evidence="4 13" id="KW-0813">Transport</keyword>
<evidence type="ECO:0000313" key="15">
    <source>
        <dbReference type="EMBL" id="RST71309.1"/>
    </source>
</evidence>
<gene>
    <name evidence="13 15" type="primary">flhB</name>
    <name evidence="15" type="ORF">EIC27_00915</name>
</gene>
<evidence type="ECO:0000256" key="7">
    <source>
        <dbReference type="ARBA" id="ARBA00022795"/>
    </source>
</evidence>
<feature type="transmembrane region" description="Helical" evidence="13">
    <location>
        <begin position="36"/>
        <end position="53"/>
    </location>
</feature>
<evidence type="ECO:0000256" key="14">
    <source>
        <dbReference type="SAM" id="MobiDB-lite"/>
    </source>
</evidence>
<dbReference type="OrthoDB" id="9807950at2"/>
<proteinExistence type="inferred from homology"/>
<keyword evidence="15" id="KW-0969">Cilium</keyword>
<dbReference type="GO" id="GO:0005886">
    <property type="term" value="C:plasma membrane"/>
    <property type="evidence" value="ECO:0007669"/>
    <property type="project" value="UniProtKB-SubCell"/>
</dbReference>
<reference evidence="16" key="1">
    <citation type="submission" date="2018-11" db="EMBL/GenBank/DDBJ databases">
        <title>Phylogenetic, genomic, and biogeographic characterization of a novel and ubiquitous marine invertebrate-associated Rickettsiales parasite, Candidatus Marinoinvertebrata rohwerii, gen. nov., sp. nov.</title>
        <authorList>
            <person name="Klinges J.G."/>
            <person name="Rosales S.M."/>
            <person name="Mcminds R."/>
            <person name="Shaver E.C."/>
            <person name="Shantz A."/>
            <person name="Peters E.C."/>
            <person name="Burkepile D.E."/>
            <person name="Silliman B.R."/>
            <person name="Vega Thurber R.L."/>
        </authorList>
    </citation>
    <scope>NUCLEOTIDE SEQUENCE [LARGE SCALE GENOMIC DNA]</scope>
    <source>
        <strain evidence="16">a_cerv_44</strain>
    </source>
</reference>
<evidence type="ECO:0000256" key="11">
    <source>
        <dbReference type="ARBA" id="ARBA00023225"/>
    </source>
</evidence>
<dbReference type="Gene3D" id="6.10.250.2080">
    <property type="match status" value="1"/>
</dbReference>
<comment type="function">
    <text evidence="12 13">Required for formation of the rod structure in the basal body of the flagellar apparatus. Together with FliI and FliH, may constitute the export apparatus of flagellin.</text>
</comment>
<feature type="transmembrane region" description="Helical" evidence="13">
    <location>
        <begin position="196"/>
        <end position="214"/>
    </location>
</feature>
<dbReference type="PANTHER" id="PTHR30531:SF12">
    <property type="entry name" value="FLAGELLAR BIOSYNTHETIC PROTEIN FLHB"/>
    <property type="match status" value="1"/>
</dbReference>
<dbReference type="EMBL" id="RXFM01000007">
    <property type="protein sequence ID" value="RST71309.1"/>
    <property type="molecule type" value="Genomic_DNA"/>
</dbReference>
<dbReference type="AlphaFoldDB" id="A0A429XU13"/>
<keyword evidence="15" id="KW-0282">Flagellum</keyword>
<feature type="transmembrane region" description="Helical" evidence="13">
    <location>
        <begin position="88"/>
        <end position="113"/>
    </location>
</feature>
<dbReference type="GO" id="GO:0044780">
    <property type="term" value="P:bacterial-type flagellum assembly"/>
    <property type="evidence" value="ECO:0007669"/>
    <property type="project" value="InterPro"/>
</dbReference>
<organism evidence="15 16">
    <name type="scientific">Candidatus Aquarickettsia rohweri</name>
    <dbReference type="NCBI Taxonomy" id="2602574"/>
    <lineage>
        <taxon>Bacteria</taxon>
        <taxon>Pseudomonadati</taxon>
        <taxon>Pseudomonadota</taxon>
        <taxon>Alphaproteobacteria</taxon>
        <taxon>Rickettsiales</taxon>
        <taxon>Candidatus Midichloriaceae</taxon>
        <taxon>Candidatus Aquarickettsia</taxon>
    </lineage>
</organism>
<comment type="caution">
    <text evidence="15">The sequence shown here is derived from an EMBL/GenBank/DDBJ whole genome shotgun (WGS) entry which is preliminary data.</text>
</comment>
<keyword evidence="6 13" id="KW-0812">Transmembrane</keyword>
<keyword evidence="5 13" id="KW-1003">Cell membrane</keyword>